<sequence>MDKSNQGEIGELQTVDLDMEWVYLLLKAKKQGIHADEIRRFFNDRTLKAM</sequence>
<protein>
    <submittedName>
        <fullName evidence="2">DNA-binding anti-repressor SinI</fullName>
    </submittedName>
</protein>
<proteinExistence type="predicted"/>
<accession>A0A3N9P787</accession>
<comment type="caution">
    <text evidence="2">The sequence shown here is derived from an EMBL/GenBank/DDBJ whole genome shotgun (WGS) entry which is preliminary data.</text>
</comment>
<evidence type="ECO:0000259" key="1">
    <source>
        <dbReference type="PROSITE" id="PS51500"/>
    </source>
</evidence>
<dbReference type="AlphaFoldDB" id="A0A3N9P787"/>
<feature type="domain" description="Sin" evidence="1">
    <location>
        <begin position="8"/>
        <end position="46"/>
    </location>
</feature>
<dbReference type="Proteomes" id="UP000282529">
    <property type="component" value="Unassembled WGS sequence"/>
</dbReference>
<evidence type="ECO:0000313" key="2">
    <source>
        <dbReference type="EMBL" id="RQW10944.1"/>
    </source>
</evidence>
<dbReference type="InterPro" id="IPR036281">
    <property type="entry name" value="SinR/SinI_dimer_dom_sf"/>
</dbReference>
<dbReference type="OrthoDB" id="2639790at2"/>
<dbReference type="InterPro" id="IPR010981">
    <property type="entry name" value="SinR/SinI_dimer_dom"/>
</dbReference>
<reference evidence="2 3" key="1">
    <citation type="submission" date="2018-11" db="EMBL/GenBank/DDBJ databases">
        <title>Genome sequence of strain 7197.</title>
        <authorList>
            <person name="Gao J."/>
            <person name="Sun J."/>
        </authorList>
    </citation>
    <scope>NUCLEOTIDE SEQUENCE [LARGE SCALE GENOMIC DNA]</scope>
    <source>
        <strain evidence="2 3">7197</strain>
    </source>
</reference>
<keyword evidence="3" id="KW-1185">Reference proteome</keyword>
<name>A0A3N9P787_9BACL</name>
<keyword evidence="2" id="KW-0238">DNA-binding</keyword>
<dbReference type="GO" id="GO:0046983">
    <property type="term" value="F:protein dimerization activity"/>
    <property type="evidence" value="ECO:0007669"/>
    <property type="project" value="InterPro"/>
</dbReference>
<organism evidence="2 3">
    <name type="scientific">Paenibacillus rhizophilus</name>
    <dbReference type="NCBI Taxonomy" id="1850366"/>
    <lineage>
        <taxon>Bacteria</taxon>
        <taxon>Bacillati</taxon>
        <taxon>Bacillota</taxon>
        <taxon>Bacilli</taxon>
        <taxon>Bacillales</taxon>
        <taxon>Paenibacillaceae</taxon>
        <taxon>Paenibacillus</taxon>
    </lineage>
</organism>
<gene>
    <name evidence="2" type="primary">sinI</name>
    <name evidence="2" type="ORF">EH198_14470</name>
</gene>
<dbReference type="RefSeq" id="WP_124696222.1">
    <property type="nucleotide sequence ID" value="NZ_JBHUFE010000013.1"/>
</dbReference>
<evidence type="ECO:0000313" key="3">
    <source>
        <dbReference type="Proteomes" id="UP000282529"/>
    </source>
</evidence>
<dbReference type="PROSITE" id="PS51500">
    <property type="entry name" value="SIN"/>
    <property type="match status" value="1"/>
</dbReference>
<dbReference type="SUPFAM" id="SSF47406">
    <property type="entry name" value="SinR repressor dimerisation domain-like"/>
    <property type="match status" value="1"/>
</dbReference>
<dbReference type="Pfam" id="PF08671">
    <property type="entry name" value="SinI"/>
    <property type="match status" value="1"/>
</dbReference>
<dbReference type="EMBL" id="RQPI01000007">
    <property type="protein sequence ID" value="RQW10944.1"/>
    <property type="molecule type" value="Genomic_DNA"/>
</dbReference>
<dbReference type="GO" id="GO:0003677">
    <property type="term" value="F:DNA binding"/>
    <property type="evidence" value="ECO:0007669"/>
    <property type="project" value="UniProtKB-KW"/>
</dbReference>
<dbReference type="GO" id="GO:0006355">
    <property type="term" value="P:regulation of DNA-templated transcription"/>
    <property type="evidence" value="ECO:0007669"/>
    <property type="project" value="InterPro"/>
</dbReference>